<dbReference type="PANTHER" id="PTHR46900">
    <property type="entry name" value="TYROSINE-PROTEIN PHOSPHATASE NON-RECEPTOR TYPE 13"/>
    <property type="match status" value="1"/>
</dbReference>
<dbReference type="InParanoid" id="A0A672RIF8"/>
<sequence>MIDEPQIVLELPGSIVVNDVLVLLVTYITHFSFKRSALLFSFTALTLLPSLCLFIFSFFPLSLSIDTVKERQVRLCVAVKCDIKSRGRDVFDMVVAHANLVEHFYFGLAFIDGNSVFIYTFVYSYGEFFFLDPETKISKVAPDYWKKVASAKFTLFLLEQKCIYFI</sequence>
<evidence type="ECO:0000256" key="1">
    <source>
        <dbReference type="SAM" id="Phobius"/>
    </source>
</evidence>
<evidence type="ECO:0000313" key="4">
    <source>
        <dbReference type="Proteomes" id="UP000472262"/>
    </source>
</evidence>
<dbReference type="PROSITE" id="PS50057">
    <property type="entry name" value="FERM_3"/>
    <property type="match status" value="1"/>
</dbReference>
<organism evidence="3 4">
    <name type="scientific">Sinocyclocheilus grahami</name>
    <name type="common">Dianchi golden-line fish</name>
    <name type="synonym">Barbus grahami</name>
    <dbReference type="NCBI Taxonomy" id="75366"/>
    <lineage>
        <taxon>Eukaryota</taxon>
        <taxon>Metazoa</taxon>
        <taxon>Chordata</taxon>
        <taxon>Craniata</taxon>
        <taxon>Vertebrata</taxon>
        <taxon>Euteleostomi</taxon>
        <taxon>Actinopterygii</taxon>
        <taxon>Neopterygii</taxon>
        <taxon>Teleostei</taxon>
        <taxon>Ostariophysi</taxon>
        <taxon>Cypriniformes</taxon>
        <taxon>Cyprinidae</taxon>
        <taxon>Cyprininae</taxon>
        <taxon>Sinocyclocheilus</taxon>
    </lineage>
</organism>
<dbReference type="Proteomes" id="UP000472262">
    <property type="component" value="Unassembled WGS sequence"/>
</dbReference>
<evidence type="ECO:0000259" key="2">
    <source>
        <dbReference type="PROSITE" id="PS50057"/>
    </source>
</evidence>
<feature type="transmembrane region" description="Helical" evidence="1">
    <location>
        <begin position="104"/>
        <end position="126"/>
    </location>
</feature>
<accession>A0A672RIF8</accession>
<dbReference type="Ensembl" id="ENSSGRT00000094121.1">
    <property type="protein sequence ID" value="ENSSGRP00000088419.1"/>
    <property type="gene ID" value="ENSSGRG00000044377.1"/>
</dbReference>
<feature type="transmembrane region" description="Helical" evidence="1">
    <location>
        <begin position="6"/>
        <end position="25"/>
    </location>
</feature>
<dbReference type="InterPro" id="IPR018979">
    <property type="entry name" value="FERM_N"/>
</dbReference>
<proteinExistence type="predicted"/>
<keyword evidence="1" id="KW-1133">Transmembrane helix</keyword>
<keyword evidence="4" id="KW-1185">Reference proteome</keyword>
<feature type="transmembrane region" description="Helical" evidence="1">
    <location>
        <begin position="37"/>
        <end position="59"/>
    </location>
</feature>
<name>A0A672RIF8_SINGR</name>
<reference evidence="3" key="1">
    <citation type="submission" date="2025-08" db="UniProtKB">
        <authorList>
            <consortium name="Ensembl"/>
        </authorList>
    </citation>
    <scope>IDENTIFICATION</scope>
</reference>
<protein>
    <recommendedName>
        <fullName evidence="2">FERM domain-containing protein</fullName>
    </recommendedName>
</protein>
<dbReference type="AlphaFoldDB" id="A0A672RIF8"/>
<dbReference type="Pfam" id="PF09379">
    <property type="entry name" value="FERM_N"/>
    <property type="match status" value="1"/>
</dbReference>
<dbReference type="Gene3D" id="3.10.20.90">
    <property type="entry name" value="Phosphatidylinositol 3-kinase Catalytic Subunit, Chain A, domain 1"/>
    <property type="match status" value="1"/>
</dbReference>
<feature type="domain" description="FERM" evidence="2">
    <location>
        <begin position="61"/>
        <end position="166"/>
    </location>
</feature>
<dbReference type="InterPro" id="IPR029071">
    <property type="entry name" value="Ubiquitin-like_domsf"/>
</dbReference>
<reference evidence="3" key="2">
    <citation type="submission" date="2025-09" db="UniProtKB">
        <authorList>
            <consortium name="Ensembl"/>
        </authorList>
    </citation>
    <scope>IDENTIFICATION</scope>
</reference>
<dbReference type="PANTHER" id="PTHR46900:SF4">
    <property type="entry name" value="FERM AND PDZ DOMAIN CONTAINING 2"/>
    <property type="match status" value="1"/>
</dbReference>
<keyword evidence="1" id="KW-0472">Membrane</keyword>
<dbReference type="InterPro" id="IPR000299">
    <property type="entry name" value="FERM_domain"/>
</dbReference>
<dbReference type="InterPro" id="IPR052074">
    <property type="entry name" value="NonRcpt_TyrProt_Phosphatase"/>
</dbReference>
<keyword evidence="1" id="KW-0812">Transmembrane</keyword>
<dbReference type="SUPFAM" id="SSF54236">
    <property type="entry name" value="Ubiquitin-like"/>
    <property type="match status" value="1"/>
</dbReference>
<evidence type="ECO:0000313" key="3">
    <source>
        <dbReference type="Ensembl" id="ENSSGRP00000088419.1"/>
    </source>
</evidence>